<dbReference type="Proteomes" id="UP000652761">
    <property type="component" value="Unassembled WGS sequence"/>
</dbReference>
<dbReference type="EMBL" id="NMUH01007756">
    <property type="protein sequence ID" value="MQM17778.1"/>
    <property type="molecule type" value="Genomic_DNA"/>
</dbReference>
<accession>A0A843XE77</accession>
<dbReference type="AlphaFoldDB" id="A0A843XE77"/>
<protein>
    <submittedName>
        <fullName evidence="1">Uncharacterized protein</fullName>
    </submittedName>
</protein>
<sequence>MGLQLCATVGPFVRDCETERLFFCCVVWVGYWPDQPAVHSRVVASFLSDSCFATGCGFCVVTCWLRFSSVRCALVLAQL</sequence>
<name>A0A843XE77_COLES</name>
<keyword evidence="2" id="KW-1185">Reference proteome</keyword>
<evidence type="ECO:0000313" key="1">
    <source>
        <dbReference type="EMBL" id="MQM17778.1"/>
    </source>
</evidence>
<reference evidence="1" key="1">
    <citation type="submission" date="2017-07" db="EMBL/GenBank/DDBJ databases">
        <title>Taro Niue Genome Assembly and Annotation.</title>
        <authorList>
            <person name="Atibalentja N."/>
            <person name="Keating K."/>
            <person name="Fields C.J."/>
        </authorList>
    </citation>
    <scope>NUCLEOTIDE SEQUENCE</scope>
    <source>
        <strain evidence="1">Niue_2</strain>
        <tissue evidence="1">Leaf</tissue>
    </source>
</reference>
<gene>
    <name evidence="1" type="ORF">Taro_050756</name>
</gene>
<evidence type="ECO:0000313" key="2">
    <source>
        <dbReference type="Proteomes" id="UP000652761"/>
    </source>
</evidence>
<comment type="caution">
    <text evidence="1">The sequence shown here is derived from an EMBL/GenBank/DDBJ whole genome shotgun (WGS) entry which is preliminary data.</text>
</comment>
<organism evidence="1 2">
    <name type="scientific">Colocasia esculenta</name>
    <name type="common">Wild taro</name>
    <name type="synonym">Arum esculentum</name>
    <dbReference type="NCBI Taxonomy" id="4460"/>
    <lineage>
        <taxon>Eukaryota</taxon>
        <taxon>Viridiplantae</taxon>
        <taxon>Streptophyta</taxon>
        <taxon>Embryophyta</taxon>
        <taxon>Tracheophyta</taxon>
        <taxon>Spermatophyta</taxon>
        <taxon>Magnoliopsida</taxon>
        <taxon>Liliopsida</taxon>
        <taxon>Araceae</taxon>
        <taxon>Aroideae</taxon>
        <taxon>Colocasieae</taxon>
        <taxon>Colocasia</taxon>
    </lineage>
</organism>
<proteinExistence type="predicted"/>